<keyword evidence="2 6" id="KW-0349">Heme</keyword>
<feature type="domain" description="Cytochrome c" evidence="7">
    <location>
        <begin position="79"/>
        <end position="161"/>
    </location>
</feature>
<dbReference type="PANTHER" id="PTHR37823:SF4">
    <property type="entry name" value="MENAQUINOL-CYTOCHROME C REDUCTASE CYTOCHROME B_C SUBUNIT"/>
    <property type="match status" value="1"/>
</dbReference>
<name>A0AA46TMT2_9GAMM</name>
<dbReference type="GO" id="GO:0009055">
    <property type="term" value="F:electron transfer activity"/>
    <property type="evidence" value="ECO:0007669"/>
    <property type="project" value="InterPro"/>
</dbReference>
<organism evidence="8 9">
    <name type="scientific">Halomonas qinghailakensis</name>
    <dbReference type="NCBI Taxonomy" id="2937790"/>
    <lineage>
        <taxon>Bacteria</taxon>
        <taxon>Pseudomonadati</taxon>
        <taxon>Pseudomonadota</taxon>
        <taxon>Gammaproteobacteria</taxon>
        <taxon>Oceanospirillales</taxon>
        <taxon>Halomonadaceae</taxon>
        <taxon>Halomonas</taxon>
    </lineage>
</organism>
<dbReference type="SUPFAM" id="SSF46626">
    <property type="entry name" value="Cytochrome c"/>
    <property type="match status" value="1"/>
</dbReference>
<evidence type="ECO:0000313" key="9">
    <source>
        <dbReference type="Proteomes" id="UP001164935"/>
    </source>
</evidence>
<sequence length="167" mass="18402">MTITKTITKTALKKTVLAKTHLRLSSQVGAIALAALLASPLAWSHGSVTPQAVDIKDLERLGDDWREENPYRDHPQQELAIDIGARAYNSNCAACHGLEAKSGGIAPDLRELENGAWGDEWFKELVTNGAERNGRVLMPRMSDYVSQEGLWAIRTWLETVSMETTGQ</sequence>
<dbReference type="KEGG" id="hqn:M0220_10160"/>
<evidence type="ECO:0000256" key="2">
    <source>
        <dbReference type="ARBA" id="ARBA00022617"/>
    </source>
</evidence>
<accession>A0AA46TMT2</accession>
<keyword evidence="5 6" id="KW-0408">Iron</keyword>
<dbReference type="EMBL" id="CP096973">
    <property type="protein sequence ID" value="UYO73261.1"/>
    <property type="molecule type" value="Genomic_DNA"/>
</dbReference>
<keyword evidence="9" id="KW-1185">Reference proteome</keyword>
<dbReference type="PROSITE" id="PS51007">
    <property type="entry name" value="CYTC"/>
    <property type="match status" value="1"/>
</dbReference>
<evidence type="ECO:0000256" key="1">
    <source>
        <dbReference type="ARBA" id="ARBA00022448"/>
    </source>
</evidence>
<dbReference type="Proteomes" id="UP001164935">
    <property type="component" value="Chromosome"/>
</dbReference>
<dbReference type="InterPro" id="IPR009056">
    <property type="entry name" value="Cyt_c-like_dom"/>
</dbReference>
<dbReference type="Gene3D" id="1.10.760.10">
    <property type="entry name" value="Cytochrome c-like domain"/>
    <property type="match status" value="1"/>
</dbReference>
<dbReference type="GO" id="GO:0020037">
    <property type="term" value="F:heme binding"/>
    <property type="evidence" value="ECO:0007669"/>
    <property type="project" value="InterPro"/>
</dbReference>
<keyword evidence="3 6" id="KW-0479">Metal-binding</keyword>
<keyword evidence="1" id="KW-0813">Transport</keyword>
<keyword evidence="4" id="KW-0249">Electron transport</keyword>
<dbReference type="PANTHER" id="PTHR37823">
    <property type="entry name" value="CYTOCHROME C-553-LIKE"/>
    <property type="match status" value="1"/>
</dbReference>
<dbReference type="Pfam" id="PF13442">
    <property type="entry name" value="Cytochrome_CBB3"/>
    <property type="match status" value="1"/>
</dbReference>
<reference evidence="8" key="1">
    <citation type="submission" date="2022-05" db="EMBL/GenBank/DDBJ databases">
        <title>Complete sequence of a novel PHA-producing Halomonas strain.</title>
        <authorList>
            <person name="Zheng Z."/>
        </authorList>
    </citation>
    <scope>NUCLEOTIDE SEQUENCE</scope>
    <source>
        <strain evidence="8">ZZQ-149</strain>
    </source>
</reference>
<dbReference type="InterPro" id="IPR030991">
    <property type="entry name" value="c550_proteobact"/>
</dbReference>
<evidence type="ECO:0000313" key="8">
    <source>
        <dbReference type="EMBL" id="UYO73261.1"/>
    </source>
</evidence>
<evidence type="ECO:0000256" key="3">
    <source>
        <dbReference type="ARBA" id="ARBA00022723"/>
    </source>
</evidence>
<protein>
    <submittedName>
        <fullName evidence="8">Cytochrome c-550 PedF</fullName>
    </submittedName>
</protein>
<evidence type="ECO:0000256" key="4">
    <source>
        <dbReference type="ARBA" id="ARBA00022982"/>
    </source>
</evidence>
<dbReference type="InterPro" id="IPR036909">
    <property type="entry name" value="Cyt_c-like_dom_sf"/>
</dbReference>
<evidence type="ECO:0000256" key="6">
    <source>
        <dbReference type="PROSITE-ProRule" id="PRU00433"/>
    </source>
</evidence>
<proteinExistence type="predicted"/>
<dbReference type="GO" id="GO:0046872">
    <property type="term" value="F:metal ion binding"/>
    <property type="evidence" value="ECO:0007669"/>
    <property type="project" value="UniProtKB-KW"/>
</dbReference>
<dbReference type="NCBIfam" id="TIGR04494">
    <property type="entry name" value="c550_PedF"/>
    <property type="match status" value="1"/>
</dbReference>
<evidence type="ECO:0000256" key="5">
    <source>
        <dbReference type="ARBA" id="ARBA00023004"/>
    </source>
</evidence>
<dbReference type="InterPro" id="IPR051811">
    <property type="entry name" value="Cytochrome_c550/c551-like"/>
</dbReference>
<gene>
    <name evidence="8" type="primary">pedF</name>
    <name evidence="8" type="ORF">M0220_10160</name>
</gene>
<dbReference type="AlphaFoldDB" id="A0AA46TMT2"/>
<dbReference type="RefSeq" id="WP_232222343.1">
    <property type="nucleotide sequence ID" value="NZ_CP096973.1"/>
</dbReference>
<evidence type="ECO:0000259" key="7">
    <source>
        <dbReference type="PROSITE" id="PS51007"/>
    </source>
</evidence>